<feature type="domain" description="Ketoreductase" evidence="4">
    <location>
        <begin position="6"/>
        <end position="187"/>
    </location>
</feature>
<dbReference type="InterPro" id="IPR002347">
    <property type="entry name" value="SDR_fam"/>
</dbReference>
<proteinExistence type="inferred from homology"/>
<dbReference type="InterPro" id="IPR036291">
    <property type="entry name" value="NAD(P)-bd_dom_sf"/>
</dbReference>
<dbReference type="SMART" id="SM00822">
    <property type="entry name" value="PKS_KR"/>
    <property type="match status" value="1"/>
</dbReference>
<sequence length="249" mass="26386">MTAAARVALVTGGIGGIGTAICQRLCRDGLRVVANHHPSEQDAAVAWKKEQQEAGFDVDTIAGDVSSFEDSQRMVAEIKQAHGPVTVLVNCAGITRDKTFKKMDEASWNAVINVNLNSVFNVTRQVWDDMLAAGSGRVVNISSVNGQRGQFGQTNYSTAKAGMHGFTMALAQEGAAKGVTVNTVSPGYVETAMTKAMRDDVREAIVSGVPMRRMGQPEEIASAVSFLVAEENGYVTGANLPVNGGLFIH</sequence>
<dbReference type="AlphaFoldDB" id="A0A5M8FUF8"/>
<protein>
    <submittedName>
        <fullName evidence="5">Acetoacetyl-CoA reductase</fullName>
        <ecNumber evidence="5">1.1.1.36</ecNumber>
    </submittedName>
</protein>
<gene>
    <name evidence="5" type="primary">phbB</name>
    <name evidence="5" type="ORF">F2Q65_02320</name>
</gene>
<dbReference type="InterPro" id="IPR050259">
    <property type="entry name" value="SDR"/>
</dbReference>
<evidence type="ECO:0000256" key="3">
    <source>
        <dbReference type="RuleBase" id="RU000363"/>
    </source>
</evidence>
<dbReference type="RefSeq" id="WP_150090004.1">
    <property type="nucleotide sequence ID" value="NZ_JBFUOH010000095.1"/>
</dbReference>
<organism evidence="5 6">
    <name type="scientific">Thiohalocapsa marina</name>
    <dbReference type="NCBI Taxonomy" id="424902"/>
    <lineage>
        <taxon>Bacteria</taxon>
        <taxon>Pseudomonadati</taxon>
        <taxon>Pseudomonadota</taxon>
        <taxon>Gammaproteobacteria</taxon>
        <taxon>Chromatiales</taxon>
        <taxon>Chromatiaceae</taxon>
        <taxon>Thiohalocapsa</taxon>
    </lineage>
</organism>
<keyword evidence="6" id="KW-1185">Reference proteome</keyword>
<dbReference type="PRINTS" id="PR00080">
    <property type="entry name" value="SDRFAMILY"/>
</dbReference>
<dbReference type="OrthoDB" id="9804774at2"/>
<dbReference type="InterPro" id="IPR057326">
    <property type="entry name" value="KR_dom"/>
</dbReference>
<evidence type="ECO:0000313" key="5">
    <source>
        <dbReference type="EMBL" id="KAA6187379.1"/>
    </source>
</evidence>
<dbReference type="EMBL" id="VWXX01000002">
    <property type="protein sequence ID" value="KAA6187379.1"/>
    <property type="molecule type" value="Genomic_DNA"/>
</dbReference>
<dbReference type="PANTHER" id="PTHR42879:SF2">
    <property type="entry name" value="3-OXOACYL-[ACYL-CARRIER-PROTEIN] REDUCTASE FABG"/>
    <property type="match status" value="1"/>
</dbReference>
<comment type="similarity">
    <text evidence="1 3">Belongs to the short-chain dehydrogenases/reductases (SDR) family.</text>
</comment>
<reference evidence="5 6" key="1">
    <citation type="submission" date="2019-09" db="EMBL/GenBank/DDBJ databases">
        <title>Whole-genome sequence of the purple sulfur bacterium Thiohalocapsa marina DSM 19078.</title>
        <authorList>
            <person name="Kyndt J.A."/>
            <person name="Meyer T.E."/>
        </authorList>
    </citation>
    <scope>NUCLEOTIDE SEQUENCE [LARGE SCALE GENOMIC DNA]</scope>
    <source>
        <strain evidence="5 6">DSM 19078</strain>
    </source>
</reference>
<dbReference type="FunFam" id="3.40.50.720:FF:000173">
    <property type="entry name" value="3-oxoacyl-[acyl-carrier protein] reductase"/>
    <property type="match status" value="1"/>
</dbReference>
<dbReference type="GO" id="GO:0018454">
    <property type="term" value="F:acetoacetyl-CoA reductase activity"/>
    <property type="evidence" value="ECO:0007669"/>
    <property type="project" value="UniProtKB-EC"/>
</dbReference>
<dbReference type="GO" id="GO:0042619">
    <property type="term" value="P:poly-hydroxybutyrate biosynthetic process"/>
    <property type="evidence" value="ECO:0007669"/>
    <property type="project" value="InterPro"/>
</dbReference>
<dbReference type="NCBIfam" id="TIGR01829">
    <property type="entry name" value="AcAcCoA_reduct"/>
    <property type="match status" value="1"/>
</dbReference>
<dbReference type="Pfam" id="PF00106">
    <property type="entry name" value="adh_short"/>
    <property type="match status" value="1"/>
</dbReference>
<dbReference type="EC" id="1.1.1.36" evidence="5"/>
<dbReference type="GO" id="GO:0032787">
    <property type="term" value="P:monocarboxylic acid metabolic process"/>
    <property type="evidence" value="ECO:0007669"/>
    <property type="project" value="UniProtKB-ARBA"/>
</dbReference>
<evidence type="ECO:0000256" key="1">
    <source>
        <dbReference type="ARBA" id="ARBA00006484"/>
    </source>
</evidence>
<dbReference type="Gene3D" id="3.40.50.720">
    <property type="entry name" value="NAD(P)-binding Rossmann-like Domain"/>
    <property type="match status" value="1"/>
</dbReference>
<keyword evidence="2 5" id="KW-0560">Oxidoreductase</keyword>
<dbReference type="GO" id="GO:0005737">
    <property type="term" value="C:cytoplasm"/>
    <property type="evidence" value="ECO:0007669"/>
    <property type="project" value="InterPro"/>
</dbReference>
<dbReference type="NCBIfam" id="NF009464">
    <property type="entry name" value="PRK12824.1"/>
    <property type="match status" value="1"/>
</dbReference>
<comment type="caution">
    <text evidence="5">The sequence shown here is derived from an EMBL/GenBank/DDBJ whole genome shotgun (WGS) entry which is preliminary data.</text>
</comment>
<accession>A0A5M8FUF8</accession>
<dbReference type="InterPro" id="IPR011283">
    <property type="entry name" value="Acetoacetyl-CoA_reductase"/>
</dbReference>
<evidence type="ECO:0000259" key="4">
    <source>
        <dbReference type="SMART" id="SM00822"/>
    </source>
</evidence>
<dbReference type="PRINTS" id="PR00081">
    <property type="entry name" value="GDHRDH"/>
</dbReference>
<dbReference type="NCBIfam" id="NF009466">
    <property type="entry name" value="PRK12826.1-2"/>
    <property type="match status" value="1"/>
</dbReference>
<evidence type="ECO:0000256" key="2">
    <source>
        <dbReference type="ARBA" id="ARBA00023002"/>
    </source>
</evidence>
<dbReference type="PANTHER" id="PTHR42879">
    <property type="entry name" value="3-OXOACYL-(ACYL-CARRIER-PROTEIN) REDUCTASE"/>
    <property type="match status" value="1"/>
</dbReference>
<name>A0A5M8FUF8_9GAMM</name>
<dbReference type="InterPro" id="IPR020904">
    <property type="entry name" value="Sc_DH/Rdtase_CS"/>
</dbReference>
<evidence type="ECO:0000313" key="6">
    <source>
        <dbReference type="Proteomes" id="UP000322981"/>
    </source>
</evidence>
<dbReference type="Proteomes" id="UP000322981">
    <property type="component" value="Unassembled WGS sequence"/>
</dbReference>
<dbReference type="SUPFAM" id="SSF51735">
    <property type="entry name" value="NAD(P)-binding Rossmann-fold domains"/>
    <property type="match status" value="1"/>
</dbReference>
<dbReference type="PROSITE" id="PS00061">
    <property type="entry name" value="ADH_SHORT"/>
    <property type="match status" value="1"/>
</dbReference>